<dbReference type="InterPro" id="IPR017452">
    <property type="entry name" value="GPCR_Rhodpsn_7TM"/>
</dbReference>
<dbReference type="Gene3D" id="1.20.1070.10">
    <property type="entry name" value="Rhodopsin 7-helix transmembrane proteins"/>
    <property type="match status" value="1"/>
</dbReference>
<reference evidence="9" key="1">
    <citation type="submission" date="2025-08" db="UniProtKB">
        <authorList>
            <consortium name="RefSeq"/>
        </authorList>
    </citation>
    <scope>IDENTIFICATION</scope>
</reference>
<accession>A0ABM0JRQ6</accession>
<feature type="region of interest" description="Disordered" evidence="5">
    <location>
        <begin position="380"/>
        <end position="414"/>
    </location>
</feature>
<feature type="transmembrane region" description="Helical" evidence="6">
    <location>
        <begin position="67"/>
        <end position="90"/>
    </location>
</feature>
<keyword evidence="8" id="KW-1185">Reference proteome</keyword>
<proteinExistence type="predicted"/>
<feature type="transmembrane region" description="Helical" evidence="6">
    <location>
        <begin position="239"/>
        <end position="263"/>
    </location>
</feature>
<dbReference type="SUPFAM" id="SSF81321">
    <property type="entry name" value="Family A G protein-coupled receptor-like"/>
    <property type="match status" value="1"/>
</dbReference>
<feature type="transmembrane region" description="Helical" evidence="6">
    <location>
        <begin position="187"/>
        <end position="208"/>
    </location>
</feature>
<dbReference type="GeneID" id="101860020"/>
<evidence type="ECO:0000256" key="5">
    <source>
        <dbReference type="SAM" id="MobiDB-lite"/>
    </source>
</evidence>
<keyword evidence="3 6" id="KW-1133">Transmembrane helix</keyword>
<feature type="transmembrane region" description="Helical" evidence="6">
    <location>
        <begin position="155"/>
        <end position="175"/>
    </location>
</feature>
<gene>
    <name evidence="9" type="primary">LOC101860020</name>
</gene>
<dbReference type="PROSITE" id="PS50262">
    <property type="entry name" value="G_PROTEIN_RECEP_F1_2"/>
    <property type="match status" value="1"/>
</dbReference>
<dbReference type="Pfam" id="PF00001">
    <property type="entry name" value="7tm_1"/>
    <property type="match status" value="1"/>
</dbReference>
<dbReference type="Proteomes" id="UP000694888">
    <property type="component" value="Unplaced"/>
</dbReference>
<evidence type="ECO:0000259" key="7">
    <source>
        <dbReference type="PROSITE" id="PS50262"/>
    </source>
</evidence>
<evidence type="ECO:0000256" key="1">
    <source>
        <dbReference type="ARBA" id="ARBA00004370"/>
    </source>
</evidence>
<dbReference type="PRINTS" id="PR00237">
    <property type="entry name" value="GPCRRHODOPSN"/>
</dbReference>
<feature type="domain" description="G-protein coupled receptors family 1 profile" evidence="7">
    <location>
        <begin position="81"/>
        <end position="352"/>
    </location>
</feature>
<dbReference type="InterPro" id="IPR000276">
    <property type="entry name" value="GPCR_Rhodpsn"/>
</dbReference>
<evidence type="ECO:0000256" key="4">
    <source>
        <dbReference type="ARBA" id="ARBA00023136"/>
    </source>
</evidence>
<dbReference type="PANTHER" id="PTHR46641">
    <property type="entry name" value="FMRFAMIDE RECEPTOR-RELATED"/>
    <property type="match status" value="1"/>
</dbReference>
<feature type="transmembrane region" description="Helical" evidence="6">
    <location>
        <begin position="102"/>
        <end position="135"/>
    </location>
</feature>
<evidence type="ECO:0000313" key="9">
    <source>
        <dbReference type="RefSeq" id="XP_005100029.1"/>
    </source>
</evidence>
<evidence type="ECO:0000256" key="2">
    <source>
        <dbReference type="ARBA" id="ARBA00022692"/>
    </source>
</evidence>
<comment type="subcellular location">
    <subcellularLocation>
        <location evidence="1">Membrane</location>
    </subcellularLocation>
</comment>
<organism evidence="8 9">
    <name type="scientific">Aplysia californica</name>
    <name type="common">California sea hare</name>
    <dbReference type="NCBI Taxonomy" id="6500"/>
    <lineage>
        <taxon>Eukaryota</taxon>
        <taxon>Metazoa</taxon>
        <taxon>Spiralia</taxon>
        <taxon>Lophotrochozoa</taxon>
        <taxon>Mollusca</taxon>
        <taxon>Gastropoda</taxon>
        <taxon>Heterobranchia</taxon>
        <taxon>Euthyneura</taxon>
        <taxon>Tectipleura</taxon>
        <taxon>Aplysiida</taxon>
        <taxon>Aplysioidea</taxon>
        <taxon>Aplysiidae</taxon>
        <taxon>Aplysia</taxon>
    </lineage>
</organism>
<feature type="transmembrane region" description="Helical" evidence="6">
    <location>
        <begin position="297"/>
        <end position="318"/>
    </location>
</feature>
<evidence type="ECO:0000313" key="8">
    <source>
        <dbReference type="Proteomes" id="UP000694888"/>
    </source>
</evidence>
<dbReference type="PANTHER" id="PTHR46641:SF2">
    <property type="entry name" value="FMRFAMIDE RECEPTOR"/>
    <property type="match status" value="1"/>
</dbReference>
<keyword evidence="4 6" id="KW-0472">Membrane</keyword>
<evidence type="ECO:0000256" key="3">
    <source>
        <dbReference type="ARBA" id="ARBA00022989"/>
    </source>
</evidence>
<keyword evidence="2 6" id="KW-0812">Transmembrane</keyword>
<dbReference type="InterPro" id="IPR052954">
    <property type="entry name" value="GPCR-Ligand_Int"/>
</dbReference>
<name>A0ABM0JRQ6_APLCA</name>
<protein>
    <submittedName>
        <fullName evidence="9">Substance-P receptor-like</fullName>
    </submittedName>
</protein>
<sequence>MDDRPVFPPLPATTHVSGSSLVDKATSSGAGDNETAYVTTTSSPALPPPLTDVFSFEVWTIFQVTNYVVICGLLSLFGVASNIINIVVFAKQGFQDSMNISLMGLAVSDLCSLITMLWLSFFILNPLFIGLGLPFDAMDVMYLTGAVPHVLFGKITSFITAFITFERCLCIALPLKVKMIITPLRTKIIIVSIYVLMICFPTPFYAGIRLGWELDAFRNETILQISYVPGRVSMEAVTFFIYGVVFSTASFVFVIFCTVILVVKLNSKTKWRQTTAAKGVKAADGAGLKDKKVVKMVTLISTIFIVCFMPPTFFFFAMTLEPEFRFDGVYKNIYMSVWSFSFVTETINSSITWGKTRVCRADLQREINVKPLARTQVEVKEEVMSASGGSEAESEDAGSDMEAGSGDSQTDETR</sequence>
<evidence type="ECO:0000256" key="6">
    <source>
        <dbReference type="SAM" id="Phobius"/>
    </source>
</evidence>
<dbReference type="RefSeq" id="XP_005100029.1">
    <property type="nucleotide sequence ID" value="XM_005099972.1"/>
</dbReference>